<evidence type="ECO:0000256" key="2">
    <source>
        <dbReference type="SAM" id="MobiDB-lite"/>
    </source>
</evidence>
<keyword evidence="1" id="KW-0175">Coiled coil</keyword>
<evidence type="ECO:0000313" key="3">
    <source>
        <dbReference type="EMBL" id="CBH11925.1"/>
    </source>
</evidence>
<dbReference type="AlphaFoldDB" id="C9ZR95"/>
<dbReference type="KEGG" id="tbg:TbgDal_VI4030"/>
<feature type="coiled-coil region" evidence="1">
    <location>
        <begin position="261"/>
        <end position="312"/>
    </location>
</feature>
<protein>
    <submittedName>
        <fullName evidence="3">Uncharacterized protein</fullName>
    </submittedName>
</protein>
<dbReference type="EMBL" id="FN554969">
    <property type="protein sequence ID" value="CBH11925.1"/>
    <property type="molecule type" value="Genomic_DNA"/>
</dbReference>
<feature type="compositionally biased region" description="Basic and acidic residues" evidence="2">
    <location>
        <begin position="487"/>
        <end position="500"/>
    </location>
</feature>
<name>C9ZR95_TRYB9</name>
<gene>
    <name evidence="3" type="ORF">TbgDal_VI4030</name>
</gene>
<evidence type="ECO:0000313" key="4">
    <source>
        <dbReference type="Proteomes" id="UP000002316"/>
    </source>
</evidence>
<dbReference type="RefSeq" id="XP_011774210.1">
    <property type="nucleotide sequence ID" value="XM_011775908.1"/>
</dbReference>
<dbReference type="GeneID" id="23862065"/>
<proteinExistence type="predicted"/>
<organism evidence="3 4">
    <name type="scientific">Trypanosoma brucei gambiense (strain MHOM/CI/86/DAL972)</name>
    <dbReference type="NCBI Taxonomy" id="679716"/>
    <lineage>
        <taxon>Eukaryota</taxon>
        <taxon>Discoba</taxon>
        <taxon>Euglenozoa</taxon>
        <taxon>Kinetoplastea</taxon>
        <taxon>Metakinetoplastina</taxon>
        <taxon>Trypanosomatida</taxon>
        <taxon>Trypanosomatidae</taxon>
        <taxon>Trypanosoma</taxon>
    </lineage>
</organism>
<feature type="region of interest" description="Disordered" evidence="2">
    <location>
        <begin position="472"/>
        <end position="500"/>
    </location>
</feature>
<sequence>MSRCNVAACFFPQQYGCETECGSESLLRAVLGDNANRVDSVMNHCTPHCVAAAIARCIREGPNFPHHLHVIAGVGRFKEIMIACLIDMIPQPLFSIDVPLQCMMFASEEGSVVCKLFDSESMPSLLSTANDMEQIFLVSLRHERRMVTIVAVEQLSTSLVASMLGPVCSNIWVLLSGLHTTEREMSLLNEAMAIRDAVREFSSAVGAVSTELHVEEESSAHATPPVAAEVVHPSAPLLKGVEDTDTAVVVSSAEAETVSDTQSVARRLEESQCEVNQLRKKLEEAEDTIHRFRAAERRAEEEKKNLSLAESLAATTPVATSERAESLFCEGTGGLDSQNSKGNENWVGERTVVATQRELSAMQAKLSELQRCLVETSEGNLGRVREFQCRELEWQRELRRRTEERDVALQECERLRGATPCHGSQEKVSSRAVETPHAHQEQELDNLLSRIRSITAAHGNAAHSEFPMLFSSQRSAGGAGQPLSPRGDYRRFASLERYRS</sequence>
<dbReference type="OrthoDB" id="248738at2759"/>
<accession>C9ZR95</accession>
<dbReference type="Proteomes" id="UP000002316">
    <property type="component" value="Chromosome 6"/>
</dbReference>
<evidence type="ECO:0000256" key="1">
    <source>
        <dbReference type="SAM" id="Coils"/>
    </source>
</evidence>
<reference evidence="4" key="1">
    <citation type="journal article" date="2010" name="PLoS Negl. Trop. Dis.">
        <title>The genome sequence of Trypanosoma brucei gambiense, causative agent of chronic human african trypanosomiasis.</title>
        <authorList>
            <person name="Jackson A.P."/>
            <person name="Sanders M."/>
            <person name="Berry A."/>
            <person name="McQuillan J."/>
            <person name="Aslett M.A."/>
            <person name="Quail M.A."/>
            <person name="Chukualim B."/>
            <person name="Capewell P."/>
            <person name="MacLeod A."/>
            <person name="Melville S.E."/>
            <person name="Gibson W."/>
            <person name="Barry J.D."/>
            <person name="Berriman M."/>
            <person name="Hertz-Fowler C."/>
        </authorList>
    </citation>
    <scope>NUCLEOTIDE SEQUENCE [LARGE SCALE GENOMIC DNA]</scope>
    <source>
        <strain evidence="4">MHOM/CI/86/DAL972</strain>
    </source>
</reference>
<dbReference type="VEuPathDB" id="TriTrypDB:Tbg972.6.4030"/>